<evidence type="ECO:0000313" key="3">
    <source>
        <dbReference type="Proteomes" id="UP000178248"/>
    </source>
</evidence>
<accession>A0A1G2BSF0</accession>
<feature type="binding site" evidence="1">
    <location>
        <position position="184"/>
    </location>
    <ligand>
        <name>Zn(2+)</name>
        <dbReference type="ChEBI" id="CHEBI:29105"/>
    </ligand>
</feature>
<feature type="binding site" evidence="1">
    <location>
        <position position="180"/>
    </location>
    <ligand>
        <name>Zn(2+)</name>
        <dbReference type="ChEBI" id="CHEBI:29105"/>
    </ligand>
</feature>
<evidence type="ECO:0000256" key="1">
    <source>
        <dbReference type="PIRSR" id="PIRSR605019-1"/>
    </source>
</evidence>
<organism evidence="2 3">
    <name type="scientific">Candidatus Komeilibacteria bacterium RIFCSPLOWO2_01_FULL_52_15</name>
    <dbReference type="NCBI Taxonomy" id="1798551"/>
    <lineage>
        <taxon>Bacteria</taxon>
        <taxon>Candidatus Komeiliibacteriota</taxon>
    </lineage>
</organism>
<dbReference type="GO" id="GO:0006284">
    <property type="term" value="P:base-excision repair"/>
    <property type="evidence" value="ECO:0007669"/>
    <property type="project" value="InterPro"/>
</dbReference>
<dbReference type="InterPro" id="IPR011257">
    <property type="entry name" value="DNA_glycosylase"/>
</dbReference>
<dbReference type="PANTHER" id="PTHR30037">
    <property type="entry name" value="DNA-3-METHYLADENINE GLYCOSYLASE 1"/>
    <property type="match status" value="1"/>
</dbReference>
<dbReference type="InterPro" id="IPR052891">
    <property type="entry name" value="DNA-3mA_glycosylase"/>
</dbReference>
<dbReference type="Pfam" id="PF03352">
    <property type="entry name" value="Adenine_glyco"/>
    <property type="match status" value="1"/>
</dbReference>
<dbReference type="AlphaFoldDB" id="A0A1G2BSF0"/>
<dbReference type="PANTHER" id="PTHR30037:SF4">
    <property type="entry name" value="DNA-3-METHYLADENINE GLYCOSYLASE I"/>
    <property type="match status" value="1"/>
</dbReference>
<dbReference type="STRING" id="1798551.A3B30_00425"/>
<keyword evidence="1" id="KW-0862">Zinc</keyword>
<proteinExistence type="predicted"/>
<dbReference type="EMBL" id="MHKM01000011">
    <property type="protein sequence ID" value="OGY91796.1"/>
    <property type="molecule type" value="Genomic_DNA"/>
</dbReference>
<dbReference type="Gene3D" id="1.10.340.30">
    <property type="entry name" value="Hypothetical protein, domain 2"/>
    <property type="match status" value="1"/>
</dbReference>
<name>A0A1G2BSF0_9BACT</name>
<dbReference type="GO" id="GO:0046872">
    <property type="term" value="F:metal ion binding"/>
    <property type="evidence" value="ECO:0007669"/>
    <property type="project" value="UniProtKB-KW"/>
</dbReference>
<dbReference type="Proteomes" id="UP000178248">
    <property type="component" value="Unassembled WGS sequence"/>
</dbReference>
<gene>
    <name evidence="2" type="ORF">A3B30_00425</name>
</gene>
<dbReference type="InterPro" id="IPR005019">
    <property type="entry name" value="Adenine_glyco"/>
</dbReference>
<protein>
    <submittedName>
        <fullName evidence="2">DNA-3-methyladenine glycosylase</fullName>
    </submittedName>
</protein>
<evidence type="ECO:0000313" key="2">
    <source>
        <dbReference type="EMBL" id="OGY91796.1"/>
    </source>
</evidence>
<dbReference type="SUPFAM" id="SSF48150">
    <property type="entry name" value="DNA-glycosylase"/>
    <property type="match status" value="1"/>
</dbReference>
<sequence length="194" mass="22623">MKETVIRCPWSTFDDPLYLAYHDREWGVPVFRDKKIYEFLVLEVFQAGLSWRTVLHKRENFRKAFSGFEYENVAKFSGKDVRRLLGDAGIIRNRLKIEAAISNAHRLIELRGEFGTFSNYMWSWVGGAPIRNRLRTLKDYKPYSTEAVAWSQDLKKRGFAFLGPTVIYAHMQAVGMVNDHVVSCFRYGELAKRT</sequence>
<reference evidence="2 3" key="1">
    <citation type="journal article" date="2016" name="Nat. Commun.">
        <title>Thousands of microbial genomes shed light on interconnected biogeochemical processes in an aquifer system.</title>
        <authorList>
            <person name="Anantharaman K."/>
            <person name="Brown C.T."/>
            <person name="Hug L.A."/>
            <person name="Sharon I."/>
            <person name="Castelle C.J."/>
            <person name="Probst A.J."/>
            <person name="Thomas B.C."/>
            <person name="Singh A."/>
            <person name="Wilkins M.J."/>
            <person name="Karaoz U."/>
            <person name="Brodie E.L."/>
            <person name="Williams K.H."/>
            <person name="Hubbard S.S."/>
            <person name="Banfield J.F."/>
        </authorList>
    </citation>
    <scope>NUCLEOTIDE SEQUENCE [LARGE SCALE GENOMIC DNA]</scope>
</reference>
<feature type="binding site" evidence="1">
    <location>
        <position position="8"/>
    </location>
    <ligand>
        <name>Zn(2+)</name>
        <dbReference type="ChEBI" id="CHEBI:29105"/>
    </ligand>
</feature>
<comment type="caution">
    <text evidence="2">The sequence shown here is derived from an EMBL/GenBank/DDBJ whole genome shotgun (WGS) entry which is preliminary data.</text>
</comment>
<feature type="binding site" evidence="1">
    <location>
        <position position="22"/>
    </location>
    <ligand>
        <name>Zn(2+)</name>
        <dbReference type="ChEBI" id="CHEBI:29105"/>
    </ligand>
</feature>
<keyword evidence="1" id="KW-0479">Metal-binding</keyword>
<dbReference type="GO" id="GO:0008725">
    <property type="term" value="F:DNA-3-methyladenine glycosylase activity"/>
    <property type="evidence" value="ECO:0007669"/>
    <property type="project" value="InterPro"/>
</dbReference>